<proteinExistence type="predicted"/>
<organism evidence="1 2">
    <name type="scientific">Flavonifractor plautii</name>
    <name type="common">Fusobacterium plautii</name>
    <dbReference type="NCBI Taxonomy" id="292800"/>
    <lineage>
        <taxon>Bacteria</taxon>
        <taxon>Bacillati</taxon>
        <taxon>Bacillota</taxon>
        <taxon>Clostridia</taxon>
        <taxon>Eubacteriales</taxon>
        <taxon>Oscillospiraceae</taxon>
        <taxon>Flavonifractor</taxon>
    </lineage>
</organism>
<sequence>MTSYHMIFKNGYSGSLNKCGGLPTHLPEVWPQIDGTDLSFLFQLYCDEEKLNIPNTLCIQGYQLFEEGDYNSDIVVIQLPPNAKENIQQIGLSCPISPDYAGGDIEFEIVEETNIFEENEKNGIDVFASKLLGWHSENDFEEGNAFLGWLRDESPFVIGANCHCCLLVNAKGEVVTKFL</sequence>
<accession>A0A6I2RLQ8</accession>
<dbReference type="AlphaFoldDB" id="A0A6I2RLQ8"/>
<protein>
    <recommendedName>
        <fullName evidence="3">DUF1963 domain-containing protein</fullName>
    </recommendedName>
</protein>
<comment type="caution">
    <text evidence="1">The sequence shown here is derived from an EMBL/GenBank/DDBJ whole genome shotgun (WGS) entry which is preliminary data.</text>
</comment>
<gene>
    <name evidence="1" type="ORF">GKE90_22220</name>
</gene>
<evidence type="ECO:0008006" key="3">
    <source>
        <dbReference type="Google" id="ProtNLM"/>
    </source>
</evidence>
<evidence type="ECO:0000313" key="1">
    <source>
        <dbReference type="EMBL" id="MSB51352.1"/>
    </source>
</evidence>
<dbReference type="Proteomes" id="UP000429811">
    <property type="component" value="Unassembled WGS sequence"/>
</dbReference>
<evidence type="ECO:0000313" key="2">
    <source>
        <dbReference type="Proteomes" id="UP000429811"/>
    </source>
</evidence>
<reference evidence="1 2" key="1">
    <citation type="journal article" date="2019" name="Nat. Med.">
        <title>A library of human gut bacterial isolates paired with longitudinal multiomics data enables mechanistic microbiome research.</title>
        <authorList>
            <person name="Poyet M."/>
            <person name="Groussin M."/>
            <person name="Gibbons S.M."/>
            <person name="Avila-Pacheco J."/>
            <person name="Jiang X."/>
            <person name="Kearney S.M."/>
            <person name="Perrotta A.R."/>
            <person name="Berdy B."/>
            <person name="Zhao S."/>
            <person name="Lieberman T.D."/>
            <person name="Swanson P.K."/>
            <person name="Smith M."/>
            <person name="Roesemann S."/>
            <person name="Alexander J.E."/>
            <person name="Rich S.A."/>
            <person name="Livny J."/>
            <person name="Vlamakis H."/>
            <person name="Clish C."/>
            <person name="Bullock K."/>
            <person name="Deik A."/>
            <person name="Scott J."/>
            <person name="Pierce K.A."/>
            <person name="Xavier R.J."/>
            <person name="Alm E.J."/>
        </authorList>
    </citation>
    <scope>NUCLEOTIDE SEQUENCE [LARGE SCALE GENOMIC DNA]</scope>
    <source>
        <strain evidence="1 2">BIOML-A5</strain>
    </source>
</reference>
<dbReference type="EMBL" id="WKPO01000080">
    <property type="protein sequence ID" value="MSB51352.1"/>
    <property type="molecule type" value="Genomic_DNA"/>
</dbReference>
<dbReference type="RefSeq" id="WP_154251096.1">
    <property type="nucleotide sequence ID" value="NZ_JADMSX010000058.1"/>
</dbReference>
<name>A0A6I2RLQ8_FLAPL</name>